<name>A0A7J5UNV2_9MICO</name>
<gene>
    <name evidence="1" type="ORF">GB883_10875</name>
</gene>
<protein>
    <recommendedName>
        <fullName evidence="3">Lanthionine synthetase</fullName>
    </recommendedName>
</protein>
<dbReference type="EMBL" id="WHJE01000044">
    <property type="protein sequence ID" value="KAE8764082.1"/>
    <property type="molecule type" value="Genomic_DNA"/>
</dbReference>
<dbReference type="AlphaFoldDB" id="A0A7J5UNV2"/>
<dbReference type="Proteomes" id="UP000451860">
    <property type="component" value="Unassembled WGS sequence"/>
</dbReference>
<dbReference type="RefSeq" id="WP_152204340.1">
    <property type="nucleotide sequence ID" value="NZ_VUKF01000050.1"/>
</dbReference>
<dbReference type="Pfam" id="PF05147">
    <property type="entry name" value="LANC_like"/>
    <property type="match status" value="1"/>
</dbReference>
<accession>A0A7J5UNV2</accession>
<proteinExistence type="predicted"/>
<keyword evidence="2" id="KW-1185">Reference proteome</keyword>
<evidence type="ECO:0000313" key="2">
    <source>
        <dbReference type="Proteomes" id="UP000451860"/>
    </source>
</evidence>
<dbReference type="Gene3D" id="1.50.10.20">
    <property type="match status" value="2"/>
</dbReference>
<evidence type="ECO:0000313" key="1">
    <source>
        <dbReference type="EMBL" id="KAE8764082.1"/>
    </source>
</evidence>
<dbReference type="InterPro" id="IPR007822">
    <property type="entry name" value="LANC-like"/>
</dbReference>
<organism evidence="1 2">
    <name type="scientific">Georgenia thermotolerans</name>
    <dbReference type="NCBI Taxonomy" id="527326"/>
    <lineage>
        <taxon>Bacteria</taxon>
        <taxon>Bacillati</taxon>
        <taxon>Actinomycetota</taxon>
        <taxon>Actinomycetes</taxon>
        <taxon>Micrococcales</taxon>
        <taxon>Bogoriellaceae</taxon>
        <taxon>Georgenia</taxon>
    </lineage>
</organism>
<comment type="caution">
    <text evidence="1">The sequence shown here is derived from an EMBL/GenBank/DDBJ whole genome shotgun (WGS) entry which is preliminary data.</text>
</comment>
<sequence>MSQLLDARASRAHLPLPSRELARLLSAPPRRSPADLGRAILEELDSPGADTEIGIGFGDGLAGILWALTEAGLTVPAEHTRSLARRVSAMTPRTAGLRTGLSGIALALDRLGEHAHAASLWRELDDLPLDDLGITMADGLPGLGLALLERAPVADTGTLLDRVQDIAGALVARLAAGEAPRAWGLLHGGAGAALFLLHVYDLTGDTALLAPMEAALRHDVDLIQRSWSPDREPSSDWPMLGPLLTGSVGVAMVVHEASTYIDPAWLSDARDRAGAALAALGHEHPASAAARLALRDMHPEAEDGGAEPTPGDTTDLWSPWAMSPRLGLVSGAAGELIARAYLTEPWRRILFFW</sequence>
<dbReference type="GO" id="GO:0031179">
    <property type="term" value="P:peptide modification"/>
    <property type="evidence" value="ECO:0007669"/>
    <property type="project" value="InterPro"/>
</dbReference>
<reference evidence="1 2" key="1">
    <citation type="submission" date="2019-10" db="EMBL/GenBank/DDBJ databases">
        <title>Georgenia wutianyii sp. nov. and Georgenia yuyongxinii sp. nov. isolated from plateau pika (Ochotona curzoniae) in the Qinghai-Tibet plateau of China.</title>
        <authorList>
            <person name="Tian Z."/>
        </authorList>
    </citation>
    <scope>NUCLEOTIDE SEQUENCE [LARGE SCALE GENOMIC DNA]</scope>
    <source>
        <strain evidence="1 2">DSM 21501</strain>
    </source>
</reference>
<dbReference type="SUPFAM" id="SSF158745">
    <property type="entry name" value="LanC-like"/>
    <property type="match status" value="1"/>
</dbReference>
<dbReference type="OrthoDB" id="1492512at2"/>
<evidence type="ECO:0008006" key="3">
    <source>
        <dbReference type="Google" id="ProtNLM"/>
    </source>
</evidence>